<evidence type="ECO:0000256" key="4">
    <source>
        <dbReference type="ARBA" id="ARBA00023082"/>
    </source>
</evidence>
<dbReference type="Pfam" id="PF08281">
    <property type="entry name" value="Sigma70_r4_2"/>
    <property type="match status" value="1"/>
</dbReference>
<keyword evidence="5" id="KW-0804">Transcription</keyword>
<comment type="caution">
    <text evidence="8">The sequence shown here is derived from an EMBL/GenBank/DDBJ whole genome shotgun (WGS) entry which is preliminary data.</text>
</comment>
<dbReference type="NCBIfam" id="TIGR02937">
    <property type="entry name" value="sigma70-ECF"/>
    <property type="match status" value="1"/>
</dbReference>
<accession>Z9JRK3</accession>
<dbReference type="InterPro" id="IPR013249">
    <property type="entry name" value="RNA_pol_sigma70_r4_t2"/>
</dbReference>
<dbReference type="InterPro" id="IPR036388">
    <property type="entry name" value="WH-like_DNA-bd_sf"/>
</dbReference>
<proteinExistence type="inferred from homology"/>
<evidence type="ECO:0000256" key="2">
    <source>
        <dbReference type="ARBA" id="ARBA00011344"/>
    </source>
</evidence>
<dbReference type="Gene3D" id="3.10.450.50">
    <property type="match status" value="1"/>
</dbReference>
<reference evidence="8 9" key="1">
    <citation type="submission" date="2014-02" db="EMBL/GenBank/DDBJ databases">
        <title>Genome sequence of Brachybacterium phenoliresistens strain W13A50.</title>
        <authorList>
            <person name="Wang X."/>
        </authorList>
    </citation>
    <scope>NUCLEOTIDE SEQUENCE [LARGE SCALE GENOMIC DNA]</scope>
    <source>
        <strain evidence="8 9">W13A50</strain>
    </source>
</reference>
<dbReference type="HOGENOM" id="CLU_047691_22_0_11"/>
<dbReference type="InterPro" id="IPR013324">
    <property type="entry name" value="RNA_pol_sigma_r3/r4-like"/>
</dbReference>
<evidence type="ECO:0000313" key="8">
    <source>
        <dbReference type="EMBL" id="EWS80431.1"/>
    </source>
</evidence>
<comment type="similarity">
    <text evidence="1">Belongs to the sigma-70 factor family. ECF subfamily.</text>
</comment>
<keyword evidence="3" id="KW-0805">Transcription regulation</keyword>
<sequence>MHDPGAEDWPEIWARQQRGLLALAYRILGSWADAEDAVAEAAARVASLSAPQRAAVRSWPAYFTQVVTRRAIDVLRSAAHRRETYPGPWLPEPIAAEDLPEDAAARRDIASIGMLHLMEQLRPEDRAAYVLRHALDLPYPQIAEVLGTSPANARQMVSRAGRRLDVGRPPRTDRARVGAALTALVDAVAHGDVERTISLLSDDVTLWADGGGVVQAARNPLFGPERVARFLVGIAEASRAEGREMTAEPAVVNGEGAVIVTLRGRRKLLHVEVGDGGIRAVRMIANPEKLGRILRPEHRAPTIDTNYPQ</sequence>
<dbReference type="PATRIC" id="fig|396014.3.peg.2709"/>
<dbReference type="InterPro" id="IPR032710">
    <property type="entry name" value="NTF2-like_dom_sf"/>
</dbReference>
<dbReference type="STRING" id="396014.BF93_03410"/>
<dbReference type="GO" id="GO:0016987">
    <property type="term" value="F:sigma factor activity"/>
    <property type="evidence" value="ECO:0007669"/>
    <property type="project" value="UniProtKB-KW"/>
</dbReference>
<dbReference type="InterPro" id="IPR013325">
    <property type="entry name" value="RNA_pol_sigma_r2"/>
</dbReference>
<dbReference type="SUPFAM" id="SSF88659">
    <property type="entry name" value="Sigma3 and sigma4 domains of RNA polymerase sigma factors"/>
    <property type="match status" value="1"/>
</dbReference>
<protein>
    <submittedName>
        <fullName evidence="8">Sigma-70 family RNA polymerase sigma factor</fullName>
    </submittedName>
</protein>
<feature type="domain" description="RNA polymerase sigma-70 region 2" evidence="6">
    <location>
        <begin position="15"/>
        <end position="79"/>
    </location>
</feature>
<keyword evidence="4" id="KW-0731">Sigma factor</keyword>
<evidence type="ECO:0000256" key="1">
    <source>
        <dbReference type="ARBA" id="ARBA00010641"/>
    </source>
</evidence>
<dbReference type="GO" id="GO:0006352">
    <property type="term" value="P:DNA-templated transcription initiation"/>
    <property type="evidence" value="ECO:0007669"/>
    <property type="project" value="InterPro"/>
</dbReference>
<evidence type="ECO:0000313" key="9">
    <source>
        <dbReference type="Proteomes" id="UP000023067"/>
    </source>
</evidence>
<dbReference type="Gene3D" id="1.10.1740.10">
    <property type="match status" value="1"/>
</dbReference>
<gene>
    <name evidence="8" type="ORF">BF93_03410</name>
</gene>
<dbReference type="AlphaFoldDB" id="Z9JRK3"/>
<name>Z9JRK3_9MICO</name>
<evidence type="ECO:0000259" key="6">
    <source>
        <dbReference type="Pfam" id="PF04542"/>
    </source>
</evidence>
<dbReference type="SUPFAM" id="SSF54427">
    <property type="entry name" value="NTF2-like"/>
    <property type="match status" value="1"/>
</dbReference>
<comment type="subunit">
    <text evidence="2">Interacts transiently with the RNA polymerase catalytic core formed by RpoA, RpoB, RpoC and RpoZ (2 alpha, 1 beta, 1 beta' and 1 omega subunit) to form the RNA polymerase holoenzyme that can initiate transcription.</text>
</comment>
<dbReference type="eggNOG" id="COG1595">
    <property type="taxonomic scope" value="Bacteria"/>
</dbReference>
<dbReference type="InterPro" id="IPR007627">
    <property type="entry name" value="RNA_pol_sigma70_r2"/>
</dbReference>
<dbReference type="Gene3D" id="1.10.10.10">
    <property type="entry name" value="Winged helix-like DNA-binding domain superfamily/Winged helix DNA-binding domain"/>
    <property type="match status" value="1"/>
</dbReference>
<dbReference type="Pfam" id="PF04542">
    <property type="entry name" value="Sigma70_r2"/>
    <property type="match status" value="1"/>
</dbReference>
<dbReference type="SUPFAM" id="SSF88946">
    <property type="entry name" value="Sigma2 domain of RNA polymerase sigma factors"/>
    <property type="match status" value="1"/>
</dbReference>
<evidence type="ECO:0000259" key="7">
    <source>
        <dbReference type="Pfam" id="PF08281"/>
    </source>
</evidence>
<dbReference type="PANTHER" id="PTHR30173">
    <property type="entry name" value="SIGMA 19 FACTOR"/>
    <property type="match status" value="1"/>
</dbReference>
<dbReference type="RefSeq" id="WP_051486965.1">
    <property type="nucleotide sequence ID" value="NZ_KK069999.1"/>
</dbReference>
<dbReference type="PANTHER" id="PTHR30173:SF36">
    <property type="entry name" value="ECF RNA POLYMERASE SIGMA FACTOR SIGJ"/>
    <property type="match status" value="1"/>
</dbReference>
<dbReference type="InterPro" id="IPR014284">
    <property type="entry name" value="RNA_pol_sigma-70_dom"/>
</dbReference>
<evidence type="ECO:0000256" key="5">
    <source>
        <dbReference type="ARBA" id="ARBA00023163"/>
    </source>
</evidence>
<keyword evidence="9" id="KW-1185">Reference proteome</keyword>
<feature type="domain" description="RNA polymerase sigma factor 70 region 4 type 2" evidence="7">
    <location>
        <begin position="115"/>
        <end position="163"/>
    </location>
</feature>
<dbReference type="Proteomes" id="UP000023067">
    <property type="component" value="Unassembled WGS sequence"/>
</dbReference>
<organism evidence="8 9">
    <name type="scientific">Brachybacterium phenoliresistens</name>
    <dbReference type="NCBI Taxonomy" id="396014"/>
    <lineage>
        <taxon>Bacteria</taxon>
        <taxon>Bacillati</taxon>
        <taxon>Actinomycetota</taxon>
        <taxon>Actinomycetes</taxon>
        <taxon>Micrococcales</taxon>
        <taxon>Dermabacteraceae</taxon>
        <taxon>Brachybacterium</taxon>
    </lineage>
</organism>
<dbReference type="GO" id="GO:0003677">
    <property type="term" value="F:DNA binding"/>
    <property type="evidence" value="ECO:0007669"/>
    <property type="project" value="InterPro"/>
</dbReference>
<evidence type="ECO:0000256" key="3">
    <source>
        <dbReference type="ARBA" id="ARBA00023015"/>
    </source>
</evidence>
<dbReference type="EMBL" id="JDYK01000015">
    <property type="protein sequence ID" value="EWS80431.1"/>
    <property type="molecule type" value="Genomic_DNA"/>
</dbReference>
<dbReference type="InterPro" id="IPR052704">
    <property type="entry name" value="ECF_Sigma-70_Domain"/>
</dbReference>